<keyword evidence="18" id="KW-1185">Reference proteome</keyword>
<dbReference type="SUPFAM" id="SSF53795">
    <property type="entry name" value="PEP carboxykinase-like"/>
    <property type="match status" value="1"/>
</dbReference>
<dbReference type="NCBIfam" id="TIGR00679">
    <property type="entry name" value="hpr-ser"/>
    <property type="match status" value="1"/>
</dbReference>
<dbReference type="InterPro" id="IPR027417">
    <property type="entry name" value="P-loop_NTPase"/>
</dbReference>
<dbReference type="HAMAP" id="MF_01249">
    <property type="entry name" value="HPr_kinase"/>
    <property type="match status" value="1"/>
</dbReference>
<evidence type="ECO:0000256" key="4">
    <source>
        <dbReference type="ARBA" id="ARBA00011643"/>
    </source>
</evidence>
<evidence type="ECO:0000256" key="2">
    <source>
        <dbReference type="ARBA" id="ARBA00001946"/>
    </source>
</evidence>
<dbReference type="GO" id="GO:0004712">
    <property type="term" value="F:protein serine/threonine/tyrosine kinase activity"/>
    <property type="evidence" value="ECO:0007669"/>
    <property type="project" value="UniProtKB-UniRule"/>
</dbReference>
<feature type="active site" evidence="14">
    <location>
        <position position="146"/>
    </location>
</feature>
<dbReference type="GO" id="GO:0004674">
    <property type="term" value="F:protein serine/threonine kinase activity"/>
    <property type="evidence" value="ECO:0007669"/>
    <property type="project" value="UniProtKB-KW"/>
</dbReference>
<evidence type="ECO:0000259" key="16">
    <source>
        <dbReference type="Pfam" id="PF07475"/>
    </source>
</evidence>
<feature type="domain" description="HPr(Ser) kinase/phosphorylase N-terminal" evidence="15">
    <location>
        <begin position="8"/>
        <end position="135"/>
    </location>
</feature>
<feature type="binding site" evidence="14">
    <location>
        <position position="210"/>
    </location>
    <ligand>
        <name>Mg(2+)</name>
        <dbReference type="ChEBI" id="CHEBI:18420"/>
    </ligand>
</feature>
<dbReference type="GO" id="GO:0000155">
    <property type="term" value="F:phosphorelay sensor kinase activity"/>
    <property type="evidence" value="ECO:0007669"/>
    <property type="project" value="InterPro"/>
</dbReference>
<evidence type="ECO:0000256" key="10">
    <source>
        <dbReference type="ARBA" id="ARBA00022840"/>
    </source>
</evidence>
<evidence type="ECO:0000259" key="15">
    <source>
        <dbReference type="Pfam" id="PF02603"/>
    </source>
</evidence>
<dbReference type="GO" id="GO:0000287">
    <property type="term" value="F:magnesium ion binding"/>
    <property type="evidence" value="ECO:0007669"/>
    <property type="project" value="UniProtKB-UniRule"/>
</dbReference>
<comment type="catalytic activity">
    <reaction evidence="13 14">
        <text>[HPr protein]-O-phospho-L-serine + phosphate + H(+) = [HPr protein]-L-serine + diphosphate</text>
        <dbReference type="Rhea" id="RHEA:46604"/>
        <dbReference type="Rhea" id="RHEA-COMP:11602"/>
        <dbReference type="Rhea" id="RHEA-COMP:11603"/>
        <dbReference type="ChEBI" id="CHEBI:15378"/>
        <dbReference type="ChEBI" id="CHEBI:29999"/>
        <dbReference type="ChEBI" id="CHEBI:33019"/>
        <dbReference type="ChEBI" id="CHEBI:43474"/>
        <dbReference type="ChEBI" id="CHEBI:83421"/>
    </reaction>
</comment>
<feature type="active site" evidence="14">
    <location>
        <position position="167"/>
    </location>
</feature>
<evidence type="ECO:0000256" key="5">
    <source>
        <dbReference type="ARBA" id="ARBA00022527"/>
    </source>
</evidence>
<evidence type="ECO:0000313" key="17">
    <source>
        <dbReference type="EMBL" id="MBB4842855.1"/>
    </source>
</evidence>
<feature type="domain" description="HPr kinase/phosphorylase C-terminal" evidence="16">
    <location>
        <begin position="139"/>
        <end position="307"/>
    </location>
</feature>
<dbReference type="InterPro" id="IPR011104">
    <property type="entry name" value="Hpr_kin/Pase_C"/>
</dbReference>
<evidence type="ECO:0000256" key="6">
    <source>
        <dbReference type="ARBA" id="ARBA00022679"/>
    </source>
</evidence>
<dbReference type="InterPro" id="IPR028979">
    <property type="entry name" value="Ser_kin/Pase_Hpr-like_N_sf"/>
</dbReference>
<evidence type="ECO:0000313" key="18">
    <source>
        <dbReference type="Proteomes" id="UP000562027"/>
    </source>
</evidence>
<comment type="cofactor">
    <cofactor evidence="2 14">
        <name>Mg(2+)</name>
        <dbReference type="ChEBI" id="CHEBI:18420"/>
    </cofactor>
</comment>
<comment type="caution">
    <text evidence="17">The sequence shown here is derived from an EMBL/GenBank/DDBJ whole genome shotgun (WGS) entry which is preliminary data.</text>
</comment>
<evidence type="ECO:0000256" key="7">
    <source>
        <dbReference type="ARBA" id="ARBA00022723"/>
    </source>
</evidence>
<feature type="active site" description="Proton acceptor; for phosphorylation activity. Proton donor; for dephosphorylation activity" evidence="14">
    <location>
        <position position="185"/>
    </location>
</feature>
<dbReference type="RefSeq" id="WP_184297535.1">
    <property type="nucleotide sequence ID" value="NZ_JACHLP010000002.1"/>
</dbReference>
<evidence type="ECO:0000256" key="3">
    <source>
        <dbReference type="ARBA" id="ARBA00006883"/>
    </source>
</evidence>
<comment type="domain">
    <text evidence="14">The Walker A ATP-binding motif also binds Pi and PPi.</text>
</comment>
<evidence type="ECO:0000256" key="13">
    <source>
        <dbReference type="ARBA" id="ARBA00047657"/>
    </source>
</evidence>
<dbReference type="AlphaFoldDB" id="A0A840L851"/>
<evidence type="ECO:0000256" key="9">
    <source>
        <dbReference type="ARBA" id="ARBA00022777"/>
    </source>
</evidence>
<keyword evidence="5 14" id="KW-0723">Serine/threonine-protein kinase</keyword>
<comment type="miscellaneous">
    <text evidence="14">Both phosphorylation and phosphorolysis are carried out by the same active site and suggest a common mechanism for both reactions.</text>
</comment>
<feature type="binding site" evidence="14">
    <location>
        <position position="168"/>
    </location>
    <ligand>
        <name>Mg(2+)</name>
        <dbReference type="ChEBI" id="CHEBI:18420"/>
    </ligand>
</feature>
<dbReference type="GO" id="GO:0006109">
    <property type="term" value="P:regulation of carbohydrate metabolic process"/>
    <property type="evidence" value="ECO:0007669"/>
    <property type="project" value="UniProtKB-UniRule"/>
</dbReference>
<dbReference type="GO" id="GO:0005524">
    <property type="term" value="F:ATP binding"/>
    <property type="evidence" value="ECO:0007669"/>
    <property type="project" value="UniProtKB-UniRule"/>
</dbReference>
<keyword evidence="12 14" id="KW-0511">Multifunctional enzyme</keyword>
<dbReference type="PANTHER" id="PTHR30305:SF1">
    <property type="entry name" value="HPR KINASE_PHOSPHORYLASE"/>
    <property type="match status" value="1"/>
</dbReference>
<dbReference type="Gene3D" id="3.40.50.300">
    <property type="entry name" value="P-loop containing nucleotide triphosphate hydrolases"/>
    <property type="match status" value="1"/>
</dbReference>
<keyword evidence="6 14" id="KW-0808">Transferase</keyword>
<keyword evidence="8 14" id="KW-0547">Nucleotide-binding</keyword>
<keyword evidence="10 14" id="KW-0067">ATP-binding</keyword>
<accession>A0A840L851</accession>
<dbReference type="EC" id="2.7.11.-" evidence="14"/>
<feature type="region of interest" description="Important for the catalytic mechanism of both phosphorylation and dephosphorylation" evidence="14">
    <location>
        <begin position="209"/>
        <end position="218"/>
    </location>
</feature>
<keyword evidence="7 14" id="KW-0479">Metal-binding</keyword>
<proteinExistence type="inferred from homology"/>
<sequence length="321" mass="35978">MKPTSISADRLFEEHREAMRWEWIAGHAHPERRFDEAAVRDAQSAADLVGYLNYIHPYRVQIVGRREVAYLSQAAGEVLDSRIARIVTLEPPVIIVADAQTPPDRLVAMCDRAEIPLFVTAESAGHVIDVVRAHLAHLFANRSTRHGVFMDILGLGVLLTGESGLGKSELGLELISRGHGLVADDAVDLFRIAQTSIEGRCPELLLNLLEVRGIGLLDIKAIFGETAVRRKMRLKLIVHLVRKETMERDFERLPYEPLYEEVLGMPVRKVIIAVDAGRNLAVLVEAAVRNTVLQLRGIDTYREFVERHQRAIESGQHDDDN</sequence>
<comment type="subunit">
    <text evidence="4 14">Homohexamer.</text>
</comment>
<keyword evidence="11 14" id="KW-0460">Magnesium</keyword>
<dbReference type="InterPro" id="IPR011126">
    <property type="entry name" value="Hpr_kin/Pase_Hpr_N"/>
</dbReference>
<keyword evidence="9 14" id="KW-0418">Kinase</keyword>
<feature type="active site" evidence="14">
    <location>
        <position position="252"/>
    </location>
</feature>
<dbReference type="SUPFAM" id="SSF75138">
    <property type="entry name" value="HprK N-terminal domain-like"/>
    <property type="match status" value="1"/>
</dbReference>
<comment type="function">
    <text evidence="14">Catalyzes the ATP- as well as the pyrophosphate-dependent phosphorylation of a specific serine residue in HPr, a phosphocarrier protein of the phosphoenolpyruvate-dependent sugar phosphotransferase system (PTS). HprK/P also catalyzes the pyrophosphate-producing, inorganic phosphate-dependent dephosphorylation (phosphorolysis) of seryl-phosphorylated HPr (P-Ser-HPr).</text>
</comment>
<dbReference type="InterPro" id="IPR003755">
    <property type="entry name" value="HPr(Ser)_kin/Pase"/>
</dbReference>
<dbReference type="Pfam" id="PF07475">
    <property type="entry name" value="Hpr_kinase_C"/>
    <property type="match status" value="1"/>
</dbReference>
<evidence type="ECO:0000256" key="14">
    <source>
        <dbReference type="HAMAP-Rule" id="MF_01249"/>
    </source>
</evidence>
<protein>
    <recommendedName>
        <fullName evidence="14">HPr kinase/phosphorylase</fullName>
        <shortName evidence="14">HPrK/P</shortName>
        <ecNumber evidence="14">2.7.11.-</ecNumber>
        <ecNumber evidence="14">2.7.4.-</ecNumber>
    </recommendedName>
    <alternativeName>
        <fullName evidence="14">HPr(Ser) kinase/phosphorylase</fullName>
    </alternativeName>
</protein>
<dbReference type="Pfam" id="PF02603">
    <property type="entry name" value="Hpr_kinase_N"/>
    <property type="match status" value="1"/>
</dbReference>
<feature type="region of interest" description="Important for the catalytic mechanism of dephosphorylation" evidence="14">
    <location>
        <begin position="273"/>
        <end position="278"/>
    </location>
</feature>
<dbReference type="Gene3D" id="3.40.1390.20">
    <property type="entry name" value="HprK N-terminal domain-like"/>
    <property type="match status" value="1"/>
</dbReference>
<evidence type="ECO:0000256" key="11">
    <source>
        <dbReference type="ARBA" id="ARBA00022842"/>
    </source>
</evidence>
<dbReference type="FunFam" id="3.40.50.300:FF:000174">
    <property type="entry name" value="HPr kinase/phosphorylase"/>
    <property type="match status" value="1"/>
</dbReference>
<comment type="similarity">
    <text evidence="3 14">Belongs to the HPrK/P family.</text>
</comment>
<dbReference type="EC" id="2.7.4.-" evidence="14"/>
<name>A0A840L851_9BURK</name>
<evidence type="ECO:0000256" key="8">
    <source>
        <dbReference type="ARBA" id="ARBA00022741"/>
    </source>
</evidence>
<organism evidence="17 18">
    <name type="scientific">Roseateles oligotrophus</name>
    <dbReference type="NCBI Taxonomy" id="1769250"/>
    <lineage>
        <taxon>Bacteria</taxon>
        <taxon>Pseudomonadati</taxon>
        <taxon>Pseudomonadota</taxon>
        <taxon>Betaproteobacteria</taxon>
        <taxon>Burkholderiales</taxon>
        <taxon>Sphaerotilaceae</taxon>
        <taxon>Roseateles</taxon>
    </lineage>
</organism>
<dbReference type="PANTHER" id="PTHR30305">
    <property type="entry name" value="PROTEIN YJDM-RELATED"/>
    <property type="match status" value="1"/>
</dbReference>
<dbReference type="EMBL" id="JACHLP010000002">
    <property type="protein sequence ID" value="MBB4842855.1"/>
    <property type="molecule type" value="Genomic_DNA"/>
</dbReference>
<evidence type="ECO:0000256" key="12">
    <source>
        <dbReference type="ARBA" id="ARBA00023268"/>
    </source>
</evidence>
<reference evidence="17 18" key="1">
    <citation type="submission" date="2020-08" db="EMBL/GenBank/DDBJ databases">
        <title>Functional genomics of gut bacteria from endangered species of beetles.</title>
        <authorList>
            <person name="Carlos-Shanley C."/>
        </authorList>
    </citation>
    <scope>NUCLEOTIDE SEQUENCE [LARGE SCALE GENOMIC DNA]</scope>
    <source>
        <strain evidence="17 18">S00239</strain>
    </source>
</reference>
<dbReference type="CDD" id="cd01918">
    <property type="entry name" value="HprK_C"/>
    <property type="match status" value="1"/>
</dbReference>
<gene>
    <name evidence="14" type="primary">hprK</name>
    <name evidence="17" type="ORF">HNP55_001370</name>
</gene>
<evidence type="ECO:0000256" key="1">
    <source>
        <dbReference type="ARBA" id="ARBA00001120"/>
    </source>
</evidence>
<dbReference type="Proteomes" id="UP000562027">
    <property type="component" value="Unassembled WGS sequence"/>
</dbReference>
<comment type="catalytic activity">
    <reaction evidence="1 14">
        <text>[HPr protein]-L-serine + ATP = [HPr protein]-O-phospho-L-serine + ADP + H(+)</text>
        <dbReference type="Rhea" id="RHEA:46600"/>
        <dbReference type="Rhea" id="RHEA-COMP:11602"/>
        <dbReference type="Rhea" id="RHEA-COMP:11603"/>
        <dbReference type="ChEBI" id="CHEBI:15378"/>
        <dbReference type="ChEBI" id="CHEBI:29999"/>
        <dbReference type="ChEBI" id="CHEBI:30616"/>
        <dbReference type="ChEBI" id="CHEBI:83421"/>
        <dbReference type="ChEBI" id="CHEBI:456216"/>
    </reaction>
</comment>
<feature type="binding site" evidence="14">
    <location>
        <begin position="161"/>
        <end position="168"/>
    </location>
    <ligand>
        <name>ATP</name>
        <dbReference type="ChEBI" id="CHEBI:30616"/>
    </ligand>
</feature>